<reference evidence="1 2" key="1">
    <citation type="submission" date="2018-10" db="EMBL/GenBank/DDBJ databases">
        <title>Isolation from soil.</title>
        <authorList>
            <person name="Hu J."/>
        </authorList>
    </citation>
    <scope>NUCLEOTIDE SEQUENCE [LARGE SCALE GENOMIC DNA]</scope>
    <source>
        <strain evidence="1 2">NEAU-Ht49</strain>
    </source>
</reference>
<evidence type="ECO:0000313" key="2">
    <source>
        <dbReference type="Proteomes" id="UP000282674"/>
    </source>
</evidence>
<dbReference type="RefSeq" id="WP_122197271.1">
    <property type="nucleotide sequence ID" value="NZ_JBHSKC010000006.1"/>
</dbReference>
<accession>A0A3M2LSR3</accession>
<sequence length="77" mass="8736">MSFYIEWERLAYQAYEQLSKAAQADVARAVVVIMREGIPESATPDGEGSWHLRVGDHVIGFTVSDDLDVYLYEIERA</sequence>
<dbReference type="EMBL" id="RFFG01000056">
    <property type="protein sequence ID" value="RMI40292.1"/>
    <property type="molecule type" value="Genomic_DNA"/>
</dbReference>
<evidence type="ECO:0000313" key="1">
    <source>
        <dbReference type="EMBL" id="RMI40292.1"/>
    </source>
</evidence>
<name>A0A3M2LSR3_9ACTN</name>
<dbReference type="OrthoDB" id="3541896at2"/>
<dbReference type="Proteomes" id="UP000282674">
    <property type="component" value="Unassembled WGS sequence"/>
</dbReference>
<gene>
    <name evidence="1" type="ORF">EBO15_27090</name>
</gene>
<comment type="caution">
    <text evidence="1">The sequence shown here is derived from an EMBL/GenBank/DDBJ whole genome shotgun (WGS) entry which is preliminary data.</text>
</comment>
<organism evidence="1 2">
    <name type="scientific">Actinomadura harenae</name>
    <dbReference type="NCBI Taxonomy" id="2483351"/>
    <lineage>
        <taxon>Bacteria</taxon>
        <taxon>Bacillati</taxon>
        <taxon>Actinomycetota</taxon>
        <taxon>Actinomycetes</taxon>
        <taxon>Streptosporangiales</taxon>
        <taxon>Thermomonosporaceae</taxon>
        <taxon>Actinomadura</taxon>
    </lineage>
</organism>
<proteinExistence type="predicted"/>
<keyword evidence="2" id="KW-1185">Reference proteome</keyword>
<protein>
    <recommendedName>
        <fullName evidence="3">Type II toxin-antitoxin system RelE/ParE family toxin</fullName>
    </recommendedName>
</protein>
<dbReference type="AlphaFoldDB" id="A0A3M2LSR3"/>
<evidence type="ECO:0008006" key="3">
    <source>
        <dbReference type="Google" id="ProtNLM"/>
    </source>
</evidence>